<proteinExistence type="inferred from homology"/>
<comment type="cofactor">
    <cofactor evidence="1">
        <name>Mg(2+)</name>
        <dbReference type="ChEBI" id="CHEBI:18420"/>
    </cofactor>
</comment>
<evidence type="ECO:0000313" key="8">
    <source>
        <dbReference type="Proteomes" id="UP000000376"/>
    </source>
</evidence>
<dbReference type="SUPFAM" id="SSF55811">
    <property type="entry name" value="Nudix"/>
    <property type="match status" value="1"/>
</dbReference>
<dbReference type="PANTHER" id="PTHR43046">
    <property type="entry name" value="GDP-MANNOSE MANNOSYL HYDROLASE"/>
    <property type="match status" value="1"/>
</dbReference>
<reference evidence="7 8" key="1">
    <citation type="journal article" date="2010" name="Stand. Genomic Sci.">
        <title>Complete genome sequence of Arcanobacterium haemolyticum type strain (11018).</title>
        <authorList>
            <person name="Yasawong M."/>
            <person name="Teshima H."/>
            <person name="Lapidus A."/>
            <person name="Nolan M."/>
            <person name="Lucas S."/>
            <person name="Glavina Del Rio T."/>
            <person name="Tice H."/>
            <person name="Cheng J."/>
            <person name="Bruce D."/>
            <person name="Detter C."/>
            <person name="Tapia R."/>
            <person name="Han C."/>
            <person name="Goodwin L."/>
            <person name="Pitluck S."/>
            <person name="Liolios K."/>
            <person name="Ivanova N."/>
            <person name="Mavromatis K."/>
            <person name="Mikhailova N."/>
            <person name="Pati A."/>
            <person name="Chen A."/>
            <person name="Palaniappan K."/>
            <person name="Land M."/>
            <person name="Hauser L."/>
            <person name="Chang Y."/>
            <person name="Jeffries C."/>
            <person name="Rohde M."/>
            <person name="Sikorski J."/>
            <person name="Pukall R."/>
            <person name="Goker M."/>
            <person name="Woyke T."/>
            <person name="Bristow J."/>
            <person name="Eisen J."/>
            <person name="Markowitz V."/>
            <person name="Hugenholtz P."/>
            <person name="Kyrpides N."/>
            <person name="Klenk H."/>
        </authorList>
    </citation>
    <scope>NUCLEOTIDE SEQUENCE [LARGE SCALE GENOMIC DNA]</scope>
    <source>
        <strain evidence="8">ATCC 9345 / DSM 20595 / CCUG 17215 / LMG 16163 / NBRC 15585 / NCTC 8452 / 11018</strain>
    </source>
</reference>
<dbReference type="STRING" id="644284.Arch_0819"/>
<evidence type="ECO:0000256" key="3">
    <source>
        <dbReference type="ARBA" id="ARBA00022801"/>
    </source>
</evidence>
<dbReference type="PROSITE" id="PS51462">
    <property type="entry name" value="NUDIX"/>
    <property type="match status" value="1"/>
</dbReference>
<dbReference type="Pfam" id="PF00293">
    <property type="entry name" value="NUDIX"/>
    <property type="match status" value="1"/>
</dbReference>
<protein>
    <submittedName>
        <fullName evidence="7">NUDIX hydrolase</fullName>
    </submittedName>
</protein>
<keyword evidence="4" id="KW-0460">Magnesium</keyword>
<dbReference type="RefSeq" id="WP_013170041.1">
    <property type="nucleotide sequence ID" value="NC_014218.1"/>
</dbReference>
<name>D7BNP6_ARCHD</name>
<evidence type="ECO:0000313" key="7">
    <source>
        <dbReference type="EMBL" id="ADH92545.1"/>
    </source>
</evidence>
<dbReference type="PROSITE" id="PS00893">
    <property type="entry name" value="NUDIX_BOX"/>
    <property type="match status" value="1"/>
</dbReference>
<dbReference type="GO" id="GO:0016787">
    <property type="term" value="F:hydrolase activity"/>
    <property type="evidence" value="ECO:0007669"/>
    <property type="project" value="UniProtKB-KW"/>
</dbReference>
<sequence length="186" mass="21646">MTSQDTIDFVEWPLNEEGYPYRKAARIVVFNPAGEIFLILGHDIDEPSQTWWFTPGGGIEAEESPADAAVRELREETGLVVDKKRLIGPVLMRYSTFHFAAKTRKQDEEFFVIHIDESEAELINSGHNREWTTLEHHLLDDQTWWNLDSLRAIQDTGQWVFPRDLPEFAREWQGTWDGVCRTIVEE</sequence>
<evidence type="ECO:0000256" key="5">
    <source>
        <dbReference type="RuleBase" id="RU003476"/>
    </source>
</evidence>
<accession>D7BNP6</accession>
<dbReference type="Gene3D" id="3.90.79.10">
    <property type="entry name" value="Nucleoside Triphosphate Pyrophosphohydrolase"/>
    <property type="match status" value="1"/>
</dbReference>
<comment type="similarity">
    <text evidence="2 5">Belongs to the Nudix hydrolase family.</text>
</comment>
<dbReference type="KEGG" id="ahe:Arch_0819"/>
<dbReference type="InterPro" id="IPR000086">
    <property type="entry name" value="NUDIX_hydrolase_dom"/>
</dbReference>
<feature type="domain" description="Nudix hydrolase" evidence="6">
    <location>
        <begin position="20"/>
        <end position="166"/>
    </location>
</feature>
<dbReference type="Proteomes" id="UP000000376">
    <property type="component" value="Chromosome"/>
</dbReference>
<dbReference type="OrthoDB" id="9804442at2"/>
<dbReference type="CDD" id="cd04685">
    <property type="entry name" value="NUDIX_Hydrolase"/>
    <property type="match status" value="1"/>
</dbReference>
<keyword evidence="3 5" id="KW-0378">Hydrolase</keyword>
<gene>
    <name evidence="7" type="ordered locus">Arch_0819</name>
</gene>
<dbReference type="InterPro" id="IPR020084">
    <property type="entry name" value="NUDIX_hydrolase_CS"/>
</dbReference>
<dbReference type="PANTHER" id="PTHR43046:SF12">
    <property type="entry name" value="GDP-MANNOSE MANNOSYL HYDROLASE"/>
    <property type="match status" value="1"/>
</dbReference>
<keyword evidence="8" id="KW-1185">Reference proteome</keyword>
<dbReference type="eggNOG" id="COG1051">
    <property type="taxonomic scope" value="Bacteria"/>
</dbReference>
<dbReference type="InterPro" id="IPR015797">
    <property type="entry name" value="NUDIX_hydrolase-like_dom_sf"/>
</dbReference>
<dbReference type="PRINTS" id="PR00502">
    <property type="entry name" value="NUDIXFAMILY"/>
</dbReference>
<evidence type="ECO:0000256" key="1">
    <source>
        <dbReference type="ARBA" id="ARBA00001946"/>
    </source>
</evidence>
<evidence type="ECO:0000256" key="2">
    <source>
        <dbReference type="ARBA" id="ARBA00005582"/>
    </source>
</evidence>
<dbReference type="InterPro" id="IPR020476">
    <property type="entry name" value="Nudix_hydrolase"/>
</dbReference>
<evidence type="ECO:0000259" key="6">
    <source>
        <dbReference type="PROSITE" id="PS51462"/>
    </source>
</evidence>
<evidence type="ECO:0000256" key="4">
    <source>
        <dbReference type="ARBA" id="ARBA00022842"/>
    </source>
</evidence>
<organism evidence="7 8">
    <name type="scientific">Arcanobacterium haemolyticum (strain ATCC 9345 / DSM 20595 / CCM 5947 / CCUG 17215 / LMG 16163 / NBRC 15585 / NCTC 8452 / 11018)</name>
    <dbReference type="NCBI Taxonomy" id="644284"/>
    <lineage>
        <taxon>Bacteria</taxon>
        <taxon>Bacillati</taxon>
        <taxon>Actinomycetota</taxon>
        <taxon>Actinomycetes</taxon>
        <taxon>Actinomycetales</taxon>
        <taxon>Actinomycetaceae</taxon>
        <taxon>Arcanobacterium</taxon>
    </lineage>
</organism>
<dbReference type="HOGENOM" id="CLU_100874_0_0_11"/>
<dbReference type="AlphaFoldDB" id="D7BNP6"/>
<dbReference type="EMBL" id="CP002045">
    <property type="protein sequence ID" value="ADH92545.1"/>
    <property type="molecule type" value="Genomic_DNA"/>
</dbReference>